<evidence type="ECO:0000256" key="1">
    <source>
        <dbReference type="SAM" id="SignalP"/>
    </source>
</evidence>
<comment type="caution">
    <text evidence="2">The sequence shown here is derived from an EMBL/GenBank/DDBJ whole genome shotgun (WGS) entry which is preliminary data.</text>
</comment>
<evidence type="ECO:0000313" key="3">
    <source>
        <dbReference type="Proteomes" id="UP000264002"/>
    </source>
</evidence>
<reference evidence="2 3" key="2">
    <citation type="submission" date="2018-09" db="EMBL/GenBank/DDBJ databases">
        <title>Genome of Sphaerochaeta halotolerans strain 4-11.</title>
        <authorList>
            <person name="Nazina T.N."/>
            <person name="Sokolova D.S."/>
        </authorList>
    </citation>
    <scope>NUCLEOTIDE SEQUENCE [LARGE SCALE GENOMIC DNA]</scope>
    <source>
        <strain evidence="2 3">4-11</strain>
    </source>
</reference>
<sequence>MRLVLSLLVFAFAMLPLSSAQLAFTHDADVPQEVVEGVQRALEDALVERLPEEGVLSAVLEGGGQGEFSLVLSYGERQLTYTLLGEAKEYEKRLATALNYDGLSLFDTLPSLSLTSFSGREFGAKVDEHSYKEGDRFTVLDAKGRAQGVVVVTRVAEEEGVLLLSQLSGKPLFLGMELKEQGNKSVALSFSLNKNLASAVDLMLTWPLAMHPFSAQFGLGATLTSRIHGSIGLSAKLPLSQFSSAQNALVRNLSLDATALFSAGYDTSLQDSFYQASGEVGVACALSNWTLSLALGNRVAASEALLLEQGLFLKLTTAYTYTL</sequence>
<accession>A0A372MJ23</accession>
<reference evidence="3" key="1">
    <citation type="submission" date="2018-08" db="EMBL/GenBank/DDBJ databases">
        <authorList>
            <person name="Grouzdev D.S."/>
            <person name="Krutkina M.S."/>
        </authorList>
    </citation>
    <scope>NUCLEOTIDE SEQUENCE [LARGE SCALE GENOMIC DNA]</scope>
    <source>
        <strain evidence="3">4-11</strain>
    </source>
</reference>
<dbReference type="Proteomes" id="UP000264002">
    <property type="component" value="Unassembled WGS sequence"/>
</dbReference>
<evidence type="ECO:0000313" key="2">
    <source>
        <dbReference type="EMBL" id="RFU95744.1"/>
    </source>
</evidence>
<dbReference type="AlphaFoldDB" id="A0A372MJ23"/>
<keyword evidence="3" id="KW-1185">Reference proteome</keyword>
<gene>
    <name evidence="2" type="ORF">DYP60_01675</name>
</gene>
<organism evidence="2 3">
    <name type="scientific">Sphaerochaeta halotolerans</name>
    <dbReference type="NCBI Taxonomy" id="2293840"/>
    <lineage>
        <taxon>Bacteria</taxon>
        <taxon>Pseudomonadati</taxon>
        <taxon>Spirochaetota</taxon>
        <taxon>Spirochaetia</taxon>
        <taxon>Spirochaetales</taxon>
        <taxon>Sphaerochaetaceae</taxon>
        <taxon>Sphaerochaeta</taxon>
    </lineage>
</organism>
<feature type="chain" id="PRO_5016903770" evidence="1">
    <location>
        <begin position="23"/>
        <end position="323"/>
    </location>
</feature>
<dbReference type="RefSeq" id="WP_117329141.1">
    <property type="nucleotide sequence ID" value="NZ_QUWK01000002.1"/>
</dbReference>
<proteinExistence type="predicted"/>
<feature type="signal peptide" evidence="1">
    <location>
        <begin position="1"/>
        <end position="22"/>
    </location>
</feature>
<dbReference type="EMBL" id="QUWK01000002">
    <property type="protein sequence ID" value="RFU95744.1"/>
    <property type="molecule type" value="Genomic_DNA"/>
</dbReference>
<name>A0A372MJ23_9SPIR</name>
<keyword evidence="1" id="KW-0732">Signal</keyword>
<protein>
    <submittedName>
        <fullName evidence="2">Uncharacterized protein</fullName>
    </submittedName>
</protein>